<proteinExistence type="inferred from homology"/>
<sequence>MAPLTGKEIKTDLGKLVLSEEAIATIAGAAATECYGIVGMAGKKMTDGISELLGRENLAKGVSVSIDGEDVYIDLFVIVGYGVRISEVARMVVDKVRYTVENITGLKVKKVTVNVESIRFQGNSGS</sequence>
<dbReference type="EMBL" id="CP062796">
    <property type="protein sequence ID" value="QUL98349.1"/>
    <property type="molecule type" value="Genomic_DNA"/>
</dbReference>
<protein>
    <submittedName>
        <fullName evidence="2">Asp23/Gls24 family envelope stress response protein</fullName>
    </submittedName>
</protein>
<name>A0AAT9LB92_9FIRM</name>
<dbReference type="PANTHER" id="PTHR34297:SF2">
    <property type="entry name" value="ASP23_GLS24 FAMILY ENVELOPE STRESS RESPONSE PROTEIN"/>
    <property type="match status" value="1"/>
</dbReference>
<dbReference type="KEGG" id="fcz:IMF26_10060"/>
<evidence type="ECO:0000313" key="2">
    <source>
        <dbReference type="EMBL" id="QUL98349.1"/>
    </source>
</evidence>
<gene>
    <name evidence="2" type="ORF">IMF26_10060</name>
</gene>
<dbReference type="PANTHER" id="PTHR34297">
    <property type="entry name" value="HYPOTHETICAL CYTOSOLIC PROTEIN-RELATED"/>
    <property type="match status" value="1"/>
</dbReference>
<comment type="similarity">
    <text evidence="1">Belongs to the asp23 family.</text>
</comment>
<evidence type="ECO:0000256" key="1">
    <source>
        <dbReference type="ARBA" id="ARBA00005721"/>
    </source>
</evidence>
<dbReference type="InterPro" id="IPR005531">
    <property type="entry name" value="Asp23"/>
</dbReference>
<dbReference type="AlphaFoldDB" id="A0AAT9LB92"/>
<accession>A0AAT9LB92</accession>
<reference evidence="2" key="2">
    <citation type="journal article" date="2023" name="Biology">
        <title>Prokaryotic Life Associated with Coal-Fire Gas Vents Revealed by Metagenomics.</title>
        <authorList>
            <person name="Kadnikov V.V."/>
            <person name="Mardanov A.V."/>
            <person name="Beletsky A.V."/>
            <person name="Karnachuk O.V."/>
            <person name="Ravin N.V."/>
        </authorList>
    </citation>
    <scope>NUCLEOTIDE SEQUENCE</scope>
    <source>
        <strain evidence="2">Bu02</strain>
    </source>
</reference>
<reference evidence="2" key="1">
    <citation type="submission" date="2020-10" db="EMBL/GenBank/DDBJ databases">
        <authorList>
            <person name="Kadnikov V."/>
            <person name="Beletsky A.V."/>
            <person name="Mardanov A.V."/>
            <person name="Karnachuk O.V."/>
            <person name="Ravin N.V."/>
        </authorList>
    </citation>
    <scope>NUCLEOTIDE SEQUENCE</scope>
    <source>
        <strain evidence="2">Bu02</strain>
    </source>
</reference>
<organism evidence="2">
    <name type="scientific">Candidatus Fermentithermobacillus carboniphilus</name>
    <dbReference type="NCBI Taxonomy" id="3085328"/>
    <lineage>
        <taxon>Bacteria</taxon>
        <taxon>Bacillati</taxon>
        <taxon>Bacillota</taxon>
        <taxon>Candidatus Fermentithermobacillia</taxon>
        <taxon>Candidatus Fermentithermobacillales</taxon>
        <taxon>Candidatus Fermentithermobacillaceae</taxon>
        <taxon>Candidatus Fermentithermobacillus</taxon>
    </lineage>
</organism>
<dbReference type="Pfam" id="PF03780">
    <property type="entry name" value="Asp23"/>
    <property type="match status" value="1"/>
</dbReference>